<dbReference type="PROSITE" id="PS50209">
    <property type="entry name" value="CARD"/>
    <property type="match status" value="1"/>
</dbReference>
<evidence type="ECO:0000256" key="1">
    <source>
        <dbReference type="SAM" id="Phobius"/>
    </source>
</evidence>
<dbReference type="InterPro" id="IPR001315">
    <property type="entry name" value="CARD"/>
</dbReference>
<dbReference type="InterPro" id="IPR011029">
    <property type="entry name" value="DEATH-like_dom_sf"/>
</dbReference>
<dbReference type="Pfam" id="PF00619">
    <property type="entry name" value="CARD"/>
    <property type="match status" value="1"/>
</dbReference>
<gene>
    <name evidence="3" type="ORF">DSTB1V02_LOCUS6051</name>
</gene>
<keyword evidence="4" id="KW-1185">Reference proteome</keyword>
<dbReference type="GO" id="GO:0042981">
    <property type="term" value="P:regulation of apoptotic process"/>
    <property type="evidence" value="ECO:0007669"/>
    <property type="project" value="InterPro"/>
</dbReference>
<evidence type="ECO:0000313" key="4">
    <source>
        <dbReference type="Proteomes" id="UP000677054"/>
    </source>
</evidence>
<dbReference type="Proteomes" id="UP000677054">
    <property type="component" value="Unassembled WGS sequence"/>
</dbReference>
<evidence type="ECO:0000259" key="2">
    <source>
        <dbReference type="PROSITE" id="PS50209"/>
    </source>
</evidence>
<feature type="transmembrane region" description="Helical" evidence="1">
    <location>
        <begin position="47"/>
        <end position="67"/>
    </location>
</feature>
<proteinExistence type="predicted"/>
<dbReference type="AlphaFoldDB" id="A0A7R8XAY0"/>
<dbReference type="EMBL" id="LR900583">
    <property type="protein sequence ID" value="CAD7246194.1"/>
    <property type="molecule type" value="Genomic_DNA"/>
</dbReference>
<dbReference type="SUPFAM" id="SSF47986">
    <property type="entry name" value="DEATH domain"/>
    <property type="match status" value="1"/>
</dbReference>
<keyword evidence="1" id="KW-0472">Membrane</keyword>
<accession>A0A7R8XAY0</accession>
<sequence>MGSSLGMTIEDAGANEIERLQEWRNDVIGSRRRLPDITYSIISYSKFILRFGFIMALILSLIVFSMYNVVPTEYWTKVPSSSLMRYHSEPNVDYRGEMQPYHFWLCFRSLYQNISEDLKTWDNIRTNRRTLRDEYNVDGDELLRSLSDKKVFTADEEKHIRSRGSSRERYDELFQQLFHKNPKIYVLVFLEALTAIGRQDARDFLLSL</sequence>
<dbReference type="CDD" id="cd01671">
    <property type="entry name" value="CARD"/>
    <property type="match status" value="1"/>
</dbReference>
<organism evidence="3">
    <name type="scientific">Darwinula stevensoni</name>
    <dbReference type="NCBI Taxonomy" id="69355"/>
    <lineage>
        <taxon>Eukaryota</taxon>
        <taxon>Metazoa</taxon>
        <taxon>Ecdysozoa</taxon>
        <taxon>Arthropoda</taxon>
        <taxon>Crustacea</taxon>
        <taxon>Oligostraca</taxon>
        <taxon>Ostracoda</taxon>
        <taxon>Podocopa</taxon>
        <taxon>Podocopida</taxon>
        <taxon>Darwinulocopina</taxon>
        <taxon>Darwinuloidea</taxon>
        <taxon>Darwinulidae</taxon>
        <taxon>Darwinula</taxon>
    </lineage>
</organism>
<reference evidence="3" key="1">
    <citation type="submission" date="2020-11" db="EMBL/GenBank/DDBJ databases">
        <authorList>
            <person name="Tran Van P."/>
        </authorList>
    </citation>
    <scope>NUCLEOTIDE SEQUENCE</scope>
</reference>
<dbReference type="Gene3D" id="1.10.533.10">
    <property type="entry name" value="Death Domain, Fas"/>
    <property type="match status" value="1"/>
</dbReference>
<name>A0A7R8XAY0_9CRUS</name>
<dbReference type="EMBL" id="CAJPEV010001066">
    <property type="protein sequence ID" value="CAG0890493.1"/>
    <property type="molecule type" value="Genomic_DNA"/>
</dbReference>
<feature type="domain" description="CARD" evidence="2">
    <location>
        <begin position="116"/>
        <end position="208"/>
    </location>
</feature>
<keyword evidence="1" id="KW-1133">Transmembrane helix</keyword>
<protein>
    <recommendedName>
        <fullName evidence="2">CARD domain-containing protein</fullName>
    </recommendedName>
</protein>
<evidence type="ECO:0000313" key="3">
    <source>
        <dbReference type="EMBL" id="CAD7246194.1"/>
    </source>
</evidence>
<keyword evidence="1" id="KW-0812">Transmembrane</keyword>